<evidence type="ECO:0000256" key="8">
    <source>
        <dbReference type="ARBA" id="ARBA00023136"/>
    </source>
</evidence>
<dbReference type="InterPro" id="IPR019594">
    <property type="entry name" value="Glu/Gly-bd"/>
</dbReference>
<comment type="function">
    <text evidence="13">Glutamate-gated receptor that probably acts as non-selective cation channel.</text>
</comment>
<evidence type="ECO:0000256" key="7">
    <source>
        <dbReference type="ARBA" id="ARBA00023065"/>
    </source>
</evidence>
<dbReference type="Gene3D" id="3.40.190.10">
    <property type="entry name" value="Periplasmic binding protein-like II"/>
    <property type="match status" value="2"/>
</dbReference>
<dbReference type="Gene3D" id="1.10.287.70">
    <property type="match status" value="1"/>
</dbReference>
<evidence type="ECO:0000256" key="4">
    <source>
        <dbReference type="ARBA" id="ARBA00022692"/>
    </source>
</evidence>
<dbReference type="Proteomes" id="UP001652623">
    <property type="component" value="Chromosome 9"/>
</dbReference>
<dbReference type="SUPFAM" id="SSF53850">
    <property type="entry name" value="Periplasmic binding protein-like II"/>
    <property type="match status" value="1"/>
</dbReference>
<dbReference type="SUPFAM" id="SSF53822">
    <property type="entry name" value="Periplasmic binding protein-like I"/>
    <property type="match status" value="1"/>
</dbReference>
<evidence type="ECO:0000256" key="6">
    <source>
        <dbReference type="ARBA" id="ARBA00022989"/>
    </source>
</evidence>
<keyword evidence="5 15" id="KW-0732">Signal</keyword>
<keyword evidence="9 13" id="KW-0675">Receptor</keyword>
<name>A0ABM3IV70_ZIZJJ</name>
<dbReference type="Pfam" id="PF01094">
    <property type="entry name" value="ANF_receptor"/>
    <property type="match status" value="1"/>
</dbReference>
<dbReference type="PIRSF" id="PIRSF037090">
    <property type="entry name" value="Iontro_Glu-like_rcpt_pln"/>
    <property type="match status" value="1"/>
</dbReference>
<keyword evidence="6 14" id="KW-1133">Transmembrane helix</keyword>
<evidence type="ECO:0000259" key="16">
    <source>
        <dbReference type="SMART" id="SM00079"/>
    </source>
</evidence>
<keyword evidence="12 13" id="KW-0407">Ion channel</keyword>
<feature type="domain" description="Ionotropic glutamate receptor C-terminal" evidence="16">
    <location>
        <begin position="477"/>
        <end position="814"/>
    </location>
</feature>
<dbReference type="Gene3D" id="3.40.50.2300">
    <property type="match status" value="2"/>
</dbReference>
<keyword evidence="7 13" id="KW-0406">Ion transport</keyword>
<evidence type="ECO:0000256" key="15">
    <source>
        <dbReference type="SAM" id="SignalP"/>
    </source>
</evidence>
<dbReference type="SMART" id="SM00079">
    <property type="entry name" value="PBPe"/>
    <property type="match status" value="1"/>
</dbReference>
<keyword evidence="11 13" id="KW-1071">Ligand-gated ion channel</keyword>
<evidence type="ECO:0000313" key="17">
    <source>
        <dbReference type="Proteomes" id="UP001652623"/>
    </source>
</evidence>
<dbReference type="InterPro" id="IPR028082">
    <property type="entry name" value="Peripla_BP_I"/>
</dbReference>
<keyword evidence="17" id="KW-1185">Reference proteome</keyword>
<dbReference type="InterPro" id="IPR001320">
    <property type="entry name" value="Iontro_rcpt_C"/>
</dbReference>
<comment type="similarity">
    <text evidence="2 13">Belongs to the glutamate-gated ion channel (TC 1.A.10.1) family.</text>
</comment>
<dbReference type="InterPro" id="IPR001828">
    <property type="entry name" value="ANF_lig-bd_rcpt"/>
</dbReference>
<evidence type="ECO:0000256" key="9">
    <source>
        <dbReference type="ARBA" id="ARBA00023170"/>
    </source>
</evidence>
<keyword evidence="8 13" id="KW-0472">Membrane</keyword>
<evidence type="ECO:0000313" key="18">
    <source>
        <dbReference type="RefSeq" id="XP_048336043.2"/>
    </source>
</evidence>
<feature type="transmembrane region" description="Helical" evidence="14">
    <location>
        <begin position="658"/>
        <end position="682"/>
    </location>
</feature>
<dbReference type="InterPro" id="IPR017103">
    <property type="entry name" value="Iontropic_Glu_rcpt_pln"/>
</dbReference>
<dbReference type="RefSeq" id="XP_048336043.2">
    <property type="nucleotide sequence ID" value="XM_048480086.2"/>
</dbReference>
<dbReference type="InterPro" id="IPR044440">
    <property type="entry name" value="GABAb_receptor_plant_PBP1"/>
</dbReference>
<evidence type="ECO:0000256" key="12">
    <source>
        <dbReference type="ARBA" id="ARBA00023303"/>
    </source>
</evidence>
<evidence type="ECO:0000256" key="10">
    <source>
        <dbReference type="ARBA" id="ARBA00023180"/>
    </source>
</evidence>
<evidence type="ECO:0000256" key="2">
    <source>
        <dbReference type="ARBA" id="ARBA00008685"/>
    </source>
</evidence>
<accession>A0ABM3IV70</accession>
<evidence type="ECO:0000256" key="1">
    <source>
        <dbReference type="ARBA" id="ARBA00004141"/>
    </source>
</evidence>
<evidence type="ECO:0000256" key="14">
    <source>
        <dbReference type="SAM" id="Phobius"/>
    </source>
</evidence>
<dbReference type="CDD" id="cd13686">
    <property type="entry name" value="GluR_Plant"/>
    <property type="match status" value="1"/>
</dbReference>
<feature type="transmembrane region" description="Helical" evidence="14">
    <location>
        <begin position="834"/>
        <end position="855"/>
    </location>
</feature>
<keyword evidence="4 14" id="KW-0812">Transmembrane</keyword>
<organism evidence="17 18">
    <name type="scientific">Ziziphus jujuba</name>
    <name type="common">Chinese jujube</name>
    <name type="synonym">Ziziphus sativa</name>
    <dbReference type="NCBI Taxonomy" id="326968"/>
    <lineage>
        <taxon>Eukaryota</taxon>
        <taxon>Viridiplantae</taxon>
        <taxon>Streptophyta</taxon>
        <taxon>Embryophyta</taxon>
        <taxon>Tracheophyta</taxon>
        <taxon>Spermatophyta</taxon>
        <taxon>Magnoliopsida</taxon>
        <taxon>eudicotyledons</taxon>
        <taxon>Gunneridae</taxon>
        <taxon>Pentapetalae</taxon>
        <taxon>rosids</taxon>
        <taxon>fabids</taxon>
        <taxon>Rosales</taxon>
        <taxon>Rhamnaceae</taxon>
        <taxon>Paliureae</taxon>
        <taxon>Ziziphus</taxon>
    </lineage>
</organism>
<keyword evidence="3 13" id="KW-0813">Transport</keyword>
<sequence>MLGSNSISITMVKLVLLLSIFIVCYGEVSSGGTSRPKVVNIGAIFTLSTINARVSKIAIEAAERDVNSDESILGGTKLSISFHDSNFSGFLGIIGALRYMGSDTVAIIGPQNSVMAHVLSHLANELHVPLLSFTALDPSLTPLQYPYFVQTAPNDQYQMAAIAEMVSYFGWSEVIAIFSDDDQSRNGVTSLGDRLAERGCKISYKAALPPDPKATRNEVKDQLVKIRLMESRIIVLHTFSKTGLKVFDVAQELGMMEKGYVWIASSWLSTVLDSTSPVSPKIANSIEGALTLRPHTPNSKRKRDFISRWDKLSDGTIGLNPYGLYAYDTVWALAHALRLLLDKGVNISFSKYTNSGNLDAGGTMNLEELSIFDAGEQLLKNILATNMAGLTGPLRFRPDRAIINPAFEIINVIGNEYKKIGYWTNYSGLSVVSPETLYAKPPNRSVSNQHLDNVIWPGGTTDKPRGWVFPNNGEKLRIGVPYRVSYRDFISQVNGTDVVQGYCIDVFLAAIKLLPYAVPYKFILFGDGQQNPNYQDLANMVASGEFDAAVGDITIVTNRTRIVDFTQPYIESGLVVVAPVRKLSSSAWAFLRPFTPIMWAVTSSFFLIVGVVVWILEHRKNDEFRGPPKNQIITVLWFGFSTLFFAHRENTVTTLGRIVVLIWLFVVLIISSSYTASLTSILTVEQLISPINGIDSLIMNNEPIGYQVGSFAQNYLSEELDVPKSRLLALGSPEEYATALEQGIVAAVVDELSYIERFLSNYCKFSIRGNQFTRSGWGFAFPKDSPLAIDMSTAILALSENGELQKIHNKWLSRKACDSQGSNLPSEQLQLQSFWGLFLICGSVCVFALLMHMCLMMRKFSQQTPGVSELSRHGSSTPSERLQTFMSFIDKKEDQPVKRSKRKRKDTLPSVYEKEDEYINISKRTHMGTSQNGYSG</sequence>
<evidence type="ECO:0000256" key="5">
    <source>
        <dbReference type="ARBA" id="ARBA00022729"/>
    </source>
</evidence>
<feature type="chain" id="PRO_5045901050" description="Glutamate receptor" evidence="15">
    <location>
        <begin position="27"/>
        <end position="936"/>
    </location>
</feature>
<gene>
    <name evidence="18" type="primary">LOC107408240</name>
</gene>
<dbReference type="Pfam" id="PF10613">
    <property type="entry name" value="Lig_chan-Glu_bd"/>
    <property type="match status" value="1"/>
</dbReference>
<proteinExistence type="inferred from homology"/>
<dbReference type="InterPro" id="IPR015683">
    <property type="entry name" value="Ionotropic_Glu_rcpt"/>
</dbReference>
<dbReference type="CDD" id="cd19990">
    <property type="entry name" value="PBP1_GABAb_receptor_plant"/>
    <property type="match status" value="1"/>
</dbReference>
<evidence type="ECO:0000256" key="11">
    <source>
        <dbReference type="ARBA" id="ARBA00023286"/>
    </source>
</evidence>
<dbReference type="Pfam" id="PF00060">
    <property type="entry name" value="Lig_chan"/>
    <property type="match status" value="1"/>
</dbReference>
<comment type="subcellular location">
    <subcellularLocation>
        <location evidence="1">Membrane</location>
        <topology evidence="1">Multi-pass membrane protein</topology>
    </subcellularLocation>
</comment>
<evidence type="ECO:0000256" key="13">
    <source>
        <dbReference type="PIRNR" id="PIRNR037090"/>
    </source>
</evidence>
<keyword evidence="10" id="KW-0325">Glycoprotein</keyword>
<dbReference type="GeneID" id="107408240"/>
<dbReference type="PANTHER" id="PTHR18966">
    <property type="entry name" value="IONOTROPIC GLUTAMATE RECEPTOR"/>
    <property type="match status" value="1"/>
</dbReference>
<evidence type="ECO:0000256" key="3">
    <source>
        <dbReference type="ARBA" id="ARBA00022448"/>
    </source>
</evidence>
<protein>
    <recommendedName>
        <fullName evidence="13">Glutamate receptor</fullName>
    </recommendedName>
</protein>
<feature type="transmembrane region" description="Helical" evidence="14">
    <location>
        <begin position="597"/>
        <end position="616"/>
    </location>
</feature>
<feature type="signal peptide" evidence="15">
    <location>
        <begin position="1"/>
        <end position="26"/>
    </location>
</feature>
<reference evidence="18" key="1">
    <citation type="submission" date="2025-08" db="UniProtKB">
        <authorList>
            <consortium name="RefSeq"/>
        </authorList>
    </citation>
    <scope>IDENTIFICATION</scope>
    <source>
        <tissue evidence="18">Seedling</tissue>
    </source>
</reference>